<dbReference type="RefSeq" id="WP_307067337.1">
    <property type="nucleotide sequence ID" value="NZ_JAUSUP010000002.1"/>
</dbReference>
<dbReference type="EMBL" id="JAUSUP010000002">
    <property type="protein sequence ID" value="MDQ0351532.1"/>
    <property type="molecule type" value="Genomic_DNA"/>
</dbReference>
<proteinExistence type="predicted"/>
<dbReference type="InterPro" id="IPR009665">
    <property type="entry name" value="YyaC"/>
</dbReference>
<protein>
    <submittedName>
        <fullName evidence="1">Sporulation protein YyaC</fullName>
    </submittedName>
</protein>
<comment type="caution">
    <text evidence="1">The sequence shown here is derived from an EMBL/GenBank/DDBJ whole genome shotgun (WGS) entry which is preliminary data.</text>
</comment>
<gene>
    <name evidence="1" type="ORF">J2R98_001346</name>
</gene>
<evidence type="ECO:0000313" key="2">
    <source>
        <dbReference type="Proteomes" id="UP001236723"/>
    </source>
</evidence>
<reference evidence="1 2" key="1">
    <citation type="submission" date="2023-07" db="EMBL/GenBank/DDBJ databases">
        <title>Genomic Encyclopedia of Type Strains, Phase IV (KMG-IV): sequencing the most valuable type-strain genomes for metagenomic binning, comparative biology and taxonomic classification.</title>
        <authorList>
            <person name="Goeker M."/>
        </authorList>
    </citation>
    <scope>NUCLEOTIDE SEQUENCE [LARGE SCALE GENOMIC DNA]</scope>
    <source>
        <strain evidence="1 2">DSM 15448</strain>
    </source>
</reference>
<dbReference type="NCBIfam" id="TIGR02841">
    <property type="entry name" value="spore_YyaC"/>
    <property type="match status" value="1"/>
</dbReference>
<organism evidence="1 2">
    <name type="scientific">Alkalibacillus filiformis</name>
    <dbReference type="NCBI Taxonomy" id="200990"/>
    <lineage>
        <taxon>Bacteria</taxon>
        <taxon>Bacillati</taxon>
        <taxon>Bacillota</taxon>
        <taxon>Bacilli</taxon>
        <taxon>Bacillales</taxon>
        <taxon>Bacillaceae</taxon>
        <taxon>Alkalibacillus</taxon>
    </lineage>
</organism>
<accession>A0ABU0DSW6</accession>
<evidence type="ECO:0000313" key="1">
    <source>
        <dbReference type="EMBL" id="MDQ0351532.1"/>
    </source>
</evidence>
<dbReference type="InterPro" id="IPR023430">
    <property type="entry name" value="Pept_HybD-like_dom_sf"/>
</dbReference>
<dbReference type="Proteomes" id="UP001236723">
    <property type="component" value="Unassembled WGS sequence"/>
</dbReference>
<dbReference type="SUPFAM" id="SSF53163">
    <property type="entry name" value="HybD-like"/>
    <property type="match status" value="1"/>
</dbReference>
<keyword evidence="2" id="KW-1185">Reference proteome</keyword>
<sequence>MSKLIEDRTSSFHCDEKLVSWKMANILEDMLPTEAHEVILLFIGTDRSTGDSLGPLTGTILSSKPINHLKVYGTLKDPVHARNLDSYIEYINTEYTQPFIIAIDAALGQSNQVKTLKISNGGLEPGAAFNKQLPSIGDINIKGFVNTGGFLQLAVLQSTRLYDIMEMAETLAQSFTLLDLRLSKNTEKGRPI</sequence>
<name>A0ABU0DSW6_9BACI</name>
<dbReference type="Pfam" id="PF06866">
    <property type="entry name" value="DUF1256"/>
    <property type="match status" value="1"/>
</dbReference>